<evidence type="ECO:0000256" key="7">
    <source>
        <dbReference type="ARBA" id="ARBA00023136"/>
    </source>
</evidence>
<dbReference type="CDD" id="cd06177">
    <property type="entry name" value="MFS_NHS"/>
    <property type="match status" value="1"/>
</dbReference>
<keyword evidence="3" id="KW-1003">Cell membrane</keyword>
<feature type="transmembrane region" description="Helical" evidence="9">
    <location>
        <begin position="133"/>
        <end position="150"/>
    </location>
</feature>
<comment type="caution">
    <text evidence="11">The sequence shown here is derived from an EMBL/GenBank/DDBJ whole genome shotgun (WGS) entry which is preliminary data.</text>
</comment>
<keyword evidence="5 9" id="KW-0812">Transmembrane</keyword>
<feature type="transmembrane region" description="Helical" evidence="9">
    <location>
        <begin position="93"/>
        <end position="121"/>
    </location>
</feature>
<feature type="transmembrane region" description="Helical" evidence="9">
    <location>
        <begin position="249"/>
        <end position="274"/>
    </location>
</feature>
<evidence type="ECO:0000256" key="3">
    <source>
        <dbReference type="ARBA" id="ARBA00022475"/>
    </source>
</evidence>
<evidence type="ECO:0000256" key="9">
    <source>
        <dbReference type="SAM" id="Phobius"/>
    </source>
</evidence>
<dbReference type="InterPro" id="IPR004740">
    <property type="entry name" value="Nuc_H_symport"/>
</dbReference>
<gene>
    <name evidence="11" type="ORF">O970_09435</name>
</gene>
<feature type="transmembrane region" description="Helical" evidence="9">
    <location>
        <begin position="12"/>
        <end position="30"/>
    </location>
</feature>
<evidence type="ECO:0000256" key="2">
    <source>
        <dbReference type="ARBA" id="ARBA00022448"/>
    </source>
</evidence>
<feature type="transmembrane region" description="Helical" evidence="9">
    <location>
        <begin position="69"/>
        <end position="87"/>
    </location>
</feature>
<sequence>MNIKNRLKVMLFLQYFVWGSWLITSGSYMMQTLGFSGSDVGIVVSSFGIASLFMPCLMGIIADKWVSAKYLYVLCHLIGAIALFFAASVSSPMIMFMIMLINMLAYMPSISLSNSISYFCLDNQKIDTVTTFPSIRVFGTVGFIAAMWLISLLKIEESNTQFYIASASSLLLVIYSLTLPYVPVEKKESQTWISRLGLDALVLFKQPTMAVFFLFAMLLGAVLQITNTFGNPFLQDFKLIPEYKDSLVVQYPAILLSISQMAEIGFILAIPFFLKRFGIKQVMIISMLAWTLRFGLFAFGDPSPFGFILLLLSMIVYGCAFDFFNISGSIFIEKEVNPAIRASAQGLFMTMVNGIGSYVGSILSGKVVDKFTSIDGIKDWQAIWLVFAAYALLLAIIFYYTFREKAK</sequence>
<keyword evidence="6 9" id="KW-1133">Transmembrane helix</keyword>
<dbReference type="Gene3D" id="1.20.1250.20">
    <property type="entry name" value="MFS general substrate transporter like domains"/>
    <property type="match status" value="2"/>
</dbReference>
<reference evidence="11 12" key="1">
    <citation type="journal article" date="2014" name="Appl. Environ. Microbiol.">
        <title>Genomic features of a bumble bee symbiont reflect its host environment.</title>
        <authorList>
            <person name="Martinson V.G."/>
            <person name="Magoc T."/>
            <person name="Koch H."/>
            <person name="Salzberg S.L."/>
            <person name="Moran N.A."/>
        </authorList>
    </citation>
    <scope>NUCLEOTIDE SEQUENCE [LARGE SCALE GENOMIC DNA]</scope>
    <source>
        <strain evidence="11 12">Bimp</strain>
    </source>
</reference>
<dbReference type="GO" id="GO:0015212">
    <property type="term" value="F:cytidine transmembrane transporter activity"/>
    <property type="evidence" value="ECO:0007669"/>
    <property type="project" value="TreeGrafter"/>
</dbReference>
<dbReference type="EMBL" id="AWGA01000124">
    <property type="protein sequence ID" value="TEA26273.1"/>
    <property type="molecule type" value="Genomic_DNA"/>
</dbReference>
<feature type="transmembrane region" description="Helical" evidence="9">
    <location>
        <begin position="162"/>
        <end position="182"/>
    </location>
</feature>
<dbReference type="GO" id="GO:0015213">
    <property type="term" value="F:uridine transmembrane transporter activity"/>
    <property type="evidence" value="ECO:0007669"/>
    <property type="project" value="TreeGrafter"/>
</dbReference>
<evidence type="ECO:0000259" key="10">
    <source>
        <dbReference type="PROSITE" id="PS50850"/>
    </source>
</evidence>
<accession>A0AB94IA66</accession>
<evidence type="ECO:0000313" key="11">
    <source>
        <dbReference type="EMBL" id="TEA26273.1"/>
    </source>
</evidence>
<dbReference type="PANTHER" id="PTHR23522:SF9">
    <property type="entry name" value="XANTHOSINE PERMEASE"/>
    <property type="match status" value="1"/>
</dbReference>
<dbReference type="GO" id="GO:0005886">
    <property type="term" value="C:plasma membrane"/>
    <property type="evidence" value="ECO:0007669"/>
    <property type="project" value="UniProtKB-SubCell"/>
</dbReference>
<evidence type="ECO:0000313" key="12">
    <source>
        <dbReference type="Proteomes" id="UP000506160"/>
    </source>
</evidence>
<dbReference type="NCBIfam" id="TIGR00889">
    <property type="entry name" value="2A0110"/>
    <property type="match status" value="1"/>
</dbReference>
<evidence type="ECO:0000256" key="8">
    <source>
        <dbReference type="ARBA" id="ARBA00061021"/>
    </source>
</evidence>
<dbReference type="FunFam" id="1.20.1250.20:FF:000012">
    <property type="entry name" value="Nucleoside permease NupG"/>
    <property type="match status" value="1"/>
</dbReference>
<dbReference type="InterPro" id="IPR036259">
    <property type="entry name" value="MFS_trans_sf"/>
</dbReference>
<keyword evidence="4" id="KW-0997">Cell inner membrane</keyword>
<name>A0AB94IA66_9GAMM</name>
<evidence type="ECO:0000256" key="4">
    <source>
        <dbReference type="ARBA" id="ARBA00022519"/>
    </source>
</evidence>
<feature type="transmembrane region" description="Helical" evidence="9">
    <location>
        <begin position="383"/>
        <end position="402"/>
    </location>
</feature>
<dbReference type="PROSITE" id="PS50850">
    <property type="entry name" value="MFS"/>
    <property type="match status" value="1"/>
</dbReference>
<feature type="domain" description="Major facilitator superfamily (MFS) profile" evidence="10">
    <location>
        <begin position="208"/>
        <end position="407"/>
    </location>
</feature>
<dbReference type="RefSeq" id="WP_133459446.1">
    <property type="nucleotide sequence ID" value="NZ_AWGA01000124.1"/>
</dbReference>
<evidence type="ECO:0000256" key="6">
    <source>
        <dbReference type="ARBA" id="ARBA00022989"/>
    </source>
</evidence>
<feature type="transmembrane region" description="Helical" evidence="9">
    <location>
        <begin position="344"/>
        <end position="363"/>
    </location>
</feature>
<feature type="transmembrane region" description="Helical" evidence="9">
    <location>
        <begin position="305"/>
        <end position="332"/>
    </location>
</feature>
<feature type="transmembrane region" description="Helical" evidence="9">
    <location>
        <begin position="42"/>
        <end position="62"/>
    </location>
</feature>
<organism evidence="11 12">
    <name type="scientific">Candidatus Schmidhempelia bombi str. Bimp</name>
    <dbReference type="NCBI Taxonomy" id="1387197"/>
    <lineage>
        <taxon>Bacteria</taxon>
        <taxon>Pseudomonadati</taxon>
        <taxon>Pseudomonadota</taxon>
        <taxon>Gammaproteobacteria</taxon>
        <taxon>Orbales</taxon>
        <taxon>Orbaceae</taxon>
        <taxon>Candidatus Schmidhempelia</taxon>
    </lineage>
</organism>
<keyword evidence="7 9" id="KW-0472">Membrane</keyword>
<protein>
    <submittedName>
        <fullName evidence="11">MFS transporter</fullName>
    </submittedName>
</protein>
<comment type="similarity">
    <text evidence="8">Belongs to the major facilitator superfamily. Nucleoside:H(+) symporter (NHS) (TC 2.A.1.10) family.</text>
</comment>
<dbReference type="Proteomes" id="UP000506160">
    <property type="component" value="Unassembled WGS sequence"/>
</dbReference>
<dbReference type="AlphaFoldDB" id="A0AB94IA66"/>
<dbReference type="SUPFAM" id="SSF103473">
    <property type="entry name" value="MFS general substrate transporter"/>
    <property type="match status" value="1"/>
</dbReference>
<feature type="transmembrane region" description="Helical" evidence="9">
    <location>
        <begin position="210"/>
        <end position="229"/>
    </location>
</feature>
<keyword evidence="2" id="KW-0813">Transport</keyword>
<evidence type="ECO:0000256" key="1">
    <source>
        <dbReference type="ARBA" id="ARBA00004429"/>
    </source>
</evidence>
<keyword evidence="12" id="KW-1185">Reference proteome</keyword>
<dbReference type="PANTHER" id="PTHR23522">
    <property type="entry name" value="BLL5896 PROTEIN"/>
    <property type="match status" value="1"/>
</dbReference>
<dbReference type="FunFam" id="1.20.1250.20:FF:000015">
    <property type="entry name" value="Nucleoside permease NupG"/>
    <property type="match status" value="1"/>
</dbReference>
<comment type="subcellular location">
    <subcellularLocation>
        <location evidence="1">Cell inner membrane</location>
        <topology evidence="1">Multi-pass membrane protein</topology>
    </subcellularLocation>
</comment>
<dbReference type="Pfam" id="PF03825">
    <property type="entry name" value="Nuc_H_symport"/>
    <property type="match status" value="1"/>
</dbReference>
<feature type="transmembrane region" description="Helical" evidence="9">
    <location>
        <begin position="281"/>
        <end position="299"/>
    </location>
</feature>
<proteinExistence type="inferred from homology"/>
<dbReference type="InterPro" id="IPR020846">
    <property type="entry name" value="MFS_dom"/>
</dbReference>
<evidence type="ECO:0000256" key="5">
    <source>
        <dbReference type="ARBA" id="ARBA00022692"/>
    </source>
</evidence>